<keyword evidence="1" id="KW-0106">Calcium</keyword>
<evidence type="ECO:0000313" key="3">
    <source>
        <dbReference type="EMBL" id="KAG9394381.1"/>
    </source>
</evidence>
<name>A0A8J6ATS3_9EUKA</name>
<evidence type="ECO:0000313" key="4">
    <source>
        <dbReference type="Proteomes" id="UP000717585"/>
    </source>
</evidence>
<keyword evidence="4" id="KW-1185">Reference proteome</keyword>
<keyword evidence="3" id="KW-0418">Kinase</keyword>
<dbReference type="InterPro" id="IPR018247">
    <property type="entry name" value="EF_Hand_1_Ca_BS"/>
</dbReference>
<evidence type="ECO:0000256" key="1">
    <source>
        <dbReference type="ARBA" id="ARBA00022837"/>
    </source>
</evidence>
<dbReference type="Gene3D" id="1.10.238.10">
    <property type="entry name" value="EF-hand"/>
    <property type="match status" value="3"/>
</dbReference>
<dbReference type="SMART" id="SM00054">
    <property type="entry name" value="EFh"/>
    <property type="match status" value="2"/>
</dbReference>
<dbReference type="PROSITE" id="PS50222">
    <property type="entry name" value="EF_HAND_2"/>
    <property type="match status" value="2"/>
</dbReference>
<gene>
    <name evidence="3" type="ORF">J8273_4025</name>
</gene>
<protein>
    <submittedName>
        <fullName evidence="3">Calcium dependent protein kinase 29-like</fullName>
    </submittedName>
</protein>
<accession>A0A8J6ATS3</accession>
<sequence length="457" mass="52303">MLPSENHSVKQEPMPLERLERLRSLIADKLYMVYGTKNKMFLALKREGNSQYHVSAPEFASLLRTSGLFVSRTDVDELIQRYVDKRVGITFDALARLLDVPLDKYADRKRKEAEATTVTERARHALQLTKTRLNLNNQVLFQRLNHTHSLYYLTAHDLVSGLQRFGLTLSDRDADELVSHLKDKRHNFISYSRFCHFIDGLPSPEPTPVTPVKRSLEPPVEAADLVLPSRPQTPGYGEHVRVGMRGVPISESRVTNEFQLDHMLRMIRGKVEQCFKTPREAFLNFDIARNGVLSLDELRLGLDRLNVSMGTEQLRALLERARVLVQTSTGEDEFISMTDFTAFIAETDVDTADPYAVAATIQGPTEHEHLAAHIASKLDAKGMNMAQLFGWFDIDRNGYITMDEFRHILPRYLNVHLTERQLREVEDLFLAGKSRKISWQGFVSWVEAAREAFYQGF</sequence>
<dbReference type="InterPro" id="IPR002048">
    <property type="entry name" value="EF_hand_dom"/>
</dbReference>
<dbReference type="GO" id="GO:0005509">
    <property type="term" value="F:calcium ion binding"/>
    <property type="evidence" value="ECO:0007669"/>
    <property type="project" value="InterPro"/>
</dbReference>
<dbReference type="EMBL" id="JAHDYR010000015">
    <property type="protein sequence ID" value="KAG9394381.1"/>
    <property type="molecule type" value="Genomic_DNA"/>
</dbReference>
<dbReference type="InterPro" id="IPR052603">
    <property type="entry name" value="EFCB6"/>
</dbReference>
<organism evidence="3 4">
    <name type="scientific">Carpediemonas membranifera</name>
    <dbReference type="NCBI Taxonomy" id="201153"/>
    <lineage>
        <taxon>Eukaryota</taxon>
        <taxon>Metamonada</taxon>
        <taxon>Carpediemonas-like organisms</taxon>
        <taxon>Carpediemonas</taxon>
    </lineage>
</organism>
<feature type="domain" description="EF-hand" evidence="2">
    <location>
        <begin position="392"/>
        <end position="415"/>
    </location>
</feature>
<keyword evidence="3" id="KW-0808">Transferase</keyword>
<dbReference type="PANTHER" id="PTHR20875">
    <property type="entry name" value="EF-HAND CALCIUM-BINDING DOMAIN-CONTAINING PROTEIN 6-RELATED"/>
    <property type="match status" value="1"/>
</dbReference>
<dbReference type="InterPro" id="IPR011992">
    <property type="entry name" value="EF-hand-dom_pair"/>
</dbReference>
<dbReference type="PROSITE" id="PS00018">
    <property type="entry name" value="EF_HAND_1"/>
    <property type="match status" value="1"/>
</dbReference>
<dbReference type="SUPFAM" id="SSF47473">
    <property type="entry name" value="EF-hand"/>
    <property type="match status" value="2"/>
</dbReference>
<dbReference type="AlphaFoldDB" id="A0A8J6ATS3"/>
<reference evidence="3" key="1">
    <citation type="submission" date="2021-05" db="EMBL/GenBank/DDBJ databases">
        <title>A free-living protist that lacks canonical eukaryotic 1 DNA replication and segregation systems.</title>
        <authorList>
            <person name="Salas-Leiva D.E."/>
            <person name="Tromer E.C."/>
            <person name="Curtis B.A."/>
            <person name="Jerlstrom-Hultqvist J."/>
            <person name="Kolisko M."/>
            <person name="Yi Z."/>
            <person name="Salas-Leiva J.S."/>
            <person name="Gallot-Lavallee L."/>
            <person name="Kops G.J.P.L."/>
            <person name="Archibald J.M."/>
            <person name="Simpson A.G.B."/>
            <person name="Roger A.J."/>
        </authorList>
    </citation>
    <scope>NUCLEOTIDE SEQUENCE</scope>
    <source>
        <strain evidence="3">BICM</strain>
    </source>
</reference>
<feature type="domain" description="EF-hand" evidence="2">
    <location>
        <begin position="279"/>
        <end position="308"/>
    </location>
</feature>
<dbReference type="PANTHER" id="PTHR20875:SF0">
    <property type="entry name" value="GH12158P"/>
    <property type="match status" value="1"/>
</dbReference>
<dbReference type="GO" id="GO:0016301">
    <property type="term" value="F:kinase activity"/>
    <property type="evidence" value="ECO:0007669"/>
    <property type="project" value="UniProtKB-KW"/>
</dbReference>
<comment type="caution">
    <text evidence="3">The sequence shown here is derived from an EMBL/GenBank/DDBJ whole genome shotgun (WGS) entry which is preliminary data.</text>
</comment>
<proteinExistence type="predicted"/>
<dbReference type="Proteomes" id="UP000717585">
    <property type="component" value="Unassembled WGS sequence"/>
</dbReference>
<evidence type="ECO:0000259" key="2">
    <source>
        <dbReference type="PROSITE" id="PS50222"/>
    </source>
</evidence>
<dbReference type="Pfam" id="PF13405">
    <property type="entry name" value="EF-hand_6"/>
    <property type="match status" value="1"/>
</dbReference>